<keyword evidence="1" id="KW-0645">Protease</keyword>
<dbReference type="GO" id="GO:0006508">
    <property type="term" value="P:proteolysis"/>
    <property type="evidence" value="ECO:0007669"/>
    <property type="project" value="UniProtKB-KW"/>
</dbReference>
<dbReference type="EC" id="3.4.13.9" evidence="6"/>
<dbReference type="GO" id="GO:0102009">
    <property type="term" value="F:proline dipeptidase activity"/>
    <property type="evidence" value="ECO:0007669"/>
    <property type="project" value="UniProtKB-EC"/>
</dbReference>
<keyword evidence="6" id="KW-0224">Dipeptidase</keyword>
<keyword evidence="4" id="KW-0482">Metalloprotease</keyword>
<dbReference type="GeneID" id="46921723"/>
<name>A0A1X9SP24_9BACT</name>
<dbReference type="InterPro" id="IPR050659">
    <property type="entry name" value="Peptidase_M24B"/>
</dbReference>
<reference evidence="7" key="2">
    <citation type="journal article" date="2017" name="Genome Biol. Evol.">
        <title>Comparative genomic analysis identifies a Campylobacter clade deficient in selenium metabolism.</title>
        <authorList>
            <person name="Miller W.G."/>
            <person name="Yee E."/>
            <person name="Lopes B.S."/>
            <person name="Chapman M.H."/>
            <person name="Huynh S."/>
            <person name="Bono J.L."/>
            <person name="Parker C.T."/>
            <person name="Strachan N.J.C."/>
            <person name="Forbes K.J."/>
        </authorList>
    </citation>
    <scope>NUCLEOTIDE SEQUENCE [LARGE SCALE GENOMIC DNA]</scope>
    <source>
        <strain evidence="7">NCTC 13004</strain>
    </source>
</reference>
<keyword evidence="2" id="KW-0479">Metal-binding</keyword>
<accession>A0A1X9SP24</accession>
<evidence type="ECO:0000256" key="1">
    <source>
        <dbReference type="ARBA" id="ARBA00022670"/>
    </source>
</evidence>
<dbReference type="CDD" id="cd01092">
    <property type="entry name" value="APP-like"/>
    <property type="match status" value="1"/>
</dbReference>
<evidence type="ECO:0000313" key="7">
    <source>
        <dbReference type="Proteomes" id="UP000202031"/>
    </source>
</evidence>
<dbReference type="Pfam" id="PF00557">
    <property type="entry name" value="Peptidase_M24"/>
    <property type="match status" value="1"/>
</dbReference>
<evidence type="ECO:0000256" key="4">
    <source>
        <dbReference type="ARBA" id="ARBA00023049"/>
    </source>
</evidence>
<dbReference type="InterPro" id="IPR000994">
    <property type="entry name" value="Pept_M24"/>
</dbReference>
<dbReference type="InterPro" id="IPR001131">
    <property type="entry name" value="Peptidase_M24B_aminopep-P_CS"/>
</dbReference>
<sequence>MLNYILKDENAVYFECGYSCDNEIFIKFQNRGFFITDSRYAIEARSIITNSEVIESRDIIKSARLLLRSLGVRDMIYNPSDFSYFDFVNLSRDLHINFIAKNEFSKLKRQIKSSLEIEILKEAARLGASKFDELSQAISSGMSEKTINFKAENIFRDGGNLALSFNPITAINANAAKAHALPLDERIKSNDLLLVDAGVRYQRYCSDRTRTAEFKDGFKFTKEQKFSNSKQNEIYQIVKEAQNLAIKAVKPGVRACDIDAAARDFIAKNGYGECFFHSTGHGVGLDIHEFPIISPKSTTIIEPGMVFSVEPGIYIESEFGIRIEDVVVVTNDGCEVL</sequence>
<dbReference type="GO" id="GO:0004177">
    <property type="term" value="F:aminopeptidase activity"/>
    <property type="evidence" value="ECO:0007669"/>
    <property type="project" value="UniProtKB-ARBA"/>
</dbReference>
<dbReference type="PRINTS" id="PR00599">
    <property type="entry name" value="MAPEPTIDASE"/>
</dbReference>
<dbReference type="Proteomes" id="UP000202031">
    <property type="component" value="Chromosome"/>
</dbReference>
<dbReference type="RefSeq" id="WP_100590849.1">
    <property type="nucleotide sequence ID" value="NZ_CP015578.1"/>
</dbReference>
<dbReference type="Gene3D" id="3.90.230.10">
    <property type="entry name" value="Creatinase/methionine aminopeptidase superfamily"/>
    <property type="match status" value="1"/>
</dbReference>
<proteinExistence type="predicted"/>
<dbReference type="GO" id="GO:0008235">
    <property type="term" value="F:metalloexopeptidase activity"/>
    <property type="evidence" value="ECO:0007669"/>
    <property type="project" value="UniProtKB-ARBA"/>
</dbReference>
<dbReference type="InterPro" id="IPR036005">
    <property type="entry name" value="Creatinase/aminopeptidase-like"/>
</dbReference>
<dbReference type="PROSITE" id="PS00491">
    <property type="entry name" value="PROLINE_PEPTIDASE"/>
    <property type="match status" value="1"/>
</dbReference>
<dbReference type="PANTHER" id="PTHR46112:SF3">
    <property type="entry name" value="AMINOPEPTIDASE YPDF"/>
    <property type="match status" value="1"/>
</dbReference>
<dbReference type="InterPro" id="IPR029149">
    <property type="entry name" value="Creatin/AminoP/Spt16_N"/>
</dbReference>
<organism evidence="6 7">
    <name type="scientific">Campylobacter lanienae NCTC 13004</name>
    <dbReference type="NCBI Taxonomy" id="1031753"/>
    <lineage>
        <taxon>Bacteria</taxon>
        <taxon>Pseudomonadati</taxon>
        <taxon>Campylobacterota</taxon>
        <taxon>Epsilonproteobacteria</taxon>
        <taxon>Campylobacterales</taxon>
        <taxon>Campylobacteraceae</taxon>
        <taxon>Campylobacter</taxon>
    </lineage>
</organism>
<dbReference type="InterPro" id="IPR001714">
    <property type="entry name" value="Pept_M24_MAP"/>
</dbReference>
<dbReference type="GO" id="GO:0046872">
    <property type="term" value="F:metal ion binding"/>
    <property type="evidence" value="ECO:0007669"/>
    <property type="project" value="UniProtKB-KW"/>
</dbReference>
<protein>
    <submittedName>
        <fullName evidence="6">X-Pro dipeptidase</fullName>
        <ecNumber evidence="6">3.4.13.9</ecNumber>
    </submittedName>
</protein>
<reference evidence="7" key="1">
    <citation type="journal article" date="2017" name="Genome Biol. Evol.">
        <title>Comparative Genomic Analysis Identifies a Campylobacter Clade Deficient in Selenium Metabolism.</title>
        <authorList>
            <person name="Miller W.G."/>
            <person name="Yee E."/>
            <person name="Lopes B.S."/>
            <person name="Chapman M.H."/>
            <person name="Huynh S."/>
            <person name="Bono J.L."/>
            <person name="Parker C.T."/>
            <person name="Strachan N.J.C."/>
            <person name="Forbes K.J."/>
        </authorList>
    </citation>
    <scope>NUCLEOTIDE SEQUENCE [LARGE SCALE GENOMIC DNA]</scope>
    <source>
        <strain evidence="7">NCTC 13004</strain>
    </source>
</reference>
<evidence type="ECO:0000256" key="3">
    <source>
        <dbReference type="ARBA" id="ARBA00022801"/>
    </source>
</evidence>
<dbReference type="PANTHER" id="PTHR46112">
    <property type="entry name" value="AMINOPEPTIDASE"/>
    <property type="match status" value="1"/>
</dbReference>
<dbReference type="KEGG" id="clx:CLAN_1255"/>
<dbReference type="SUPFAM" id="SSF55920">
    <property type="entry name" value="Creatinase/aminopeptidase"/>
    <property type="match status" value="1"/>
</dbReference>
<dbReference type="Gene3D" id="3.40.350.10">
    <property type="entry name" value="Creatinase/prolidase N-terminal domain"/>
    <property type="match status" value="1"/>
</dbReference>
<evidence type="ECO:0000259" key="5">
    <source>
        <dbReference type="Pfam" id="PF00557"/>
    </source>
</evidence>
<gene>
    <name evidence="6" type="primary">pepQ</name>
    <name evidence="6" type="ORF">CLAN_1255</name>
</gene>
<keyword evidence="3 6" id="KW-0378">Hydrolase</keyword>
<dbReference type="EMBL" id="CP015578">
    <property type="protein sequence ID" value="ARQ97979.1"/>
    <property type="molecule type" value="Genomic_DNA"/>
</dbReference>
<feature type="domain" description="Peptidase M24" evidence="5">
    <location>
        <begin position="119"/>
        <end position="331"/>
    </location>
</feature>
<dbReference type="AlphaFoldDB" id="A0A1X9SP24"/>
<evidence type="ECO:0000313" key="6">
    <source>
        <dbReference type="EMBL" id="ARQ97979.1"/>
    </source>
</evidence>
<evidence type="ECO:0000256" key="2">
    <source>
        <dbReference type="ARBA" id="ARBA00022723"/>
    </source>
</evidence>